<feature type="compositionally biased region" description="Low complexity" evidence="1">
    <location>
        <begin position="50"/>
        <end position="73"/>
    </location>
</feature>
<sequence length="84" mass="9127">MKENRKIRNPNGNAIVFAKNFHIPALCTAVAINAAIVIRTLEARPFIPRRAAPAARHSTKPTTKAATTPTPTASHGCRSAWLRN</sequence>
<evidence type="ECO:0000256" key="1">
    <source>
        <dbReference type="SAM" id="MobiDB-lite"/>
    </source>
</evidence>
<gene>
    <name evidence="2" type="ORF">GCM10009839_23730</name>
</gene>
<organism evidence="2 3">
    <name type="scientific">Catenulispora yoronensis</name>
    <dbReference type="NCBI Taxonomy" id="450799"/>
    <lineage>
        <taxon>Bacteria</taxon>
        <taxon>Bacillati</taxon>
        <taxon>Actinomycetota</taxon>
        <taxon>Actinomycetes</taxon>
        <taxon>Catenulisporales</taxon>
        <taxon>Catenulisporaceae</taxon>
        <taxon>Catenulispora</taxon>
    </lineage>
</organism>
<name>A0ABP5FHV1_9ACTN</name>
<evidence type="ECO:0000313" key="3">
    <source>
        <dbReference type="Proteomes" id="UP001500751"/>
    </source>
</evidence>
<proteinExistence type="predicted"/>
<dbReference type="EMBL" id="BAAAQN010000010">
    <property type="protein sequence ID" value="GAA2024991.1"/>
    <property type="molecule type" value="Genomic_DNA"/>
</dbReference>
<keyword evidence="3" id="KW-1185">Reference proteome</keyword>
<reference evidence="3" key="1">
    <citation type="journal article" date="2019" name="Int. J. Syst. Evol. Microbiol.">
        <title>The Global Catalogue of Microorganisms (GCM) 10K type strain sequencing project: providing services to taxonomists for standard genome sequencing and annotation.</title>
        <authorList>
            <consortium name="The Broad Institute Genomics Platform"/>
            <consortium name="The Broad Institute Genome Sequencing Center for Infectious Disease"/>
            <person name="Wu L."/>
            <person name="Ma J."/>
        </authorList>
    </citation>
    <scope>NUCLEOTIDE SEQUENCE [LARGE SCALE GENOMIC DNA]</scope>
    <source>
        <strain evidence="3">JCM 16014</strain>
    </source>
</reference>
<evidence type="ECO:0000313" key="2">
    <source>
        <dbReference type="EMBL" id="GAA2024991.1"/>
    </source>
</evidence>
<feature type="region of interest" description="Disordered" evidence="1">
    <location>
        <begin position="50"/>
        <end position="84"/>
    </location>
</feature>
<protein>
    <submittedName>
        <fullName evidence="2">Uncharacterized protein</fullName>
    </submittedName>
</protein>
<comment type="caution">
    <text evidence="2">The sequence shown here is derived from an EMBL/GenBank/DDBJ whole genome shotgun (WGS) entry which is preliminary data.</text>
</comment>
<accession>A0ABP5FHV1</accession>
<dbReference type="Proteomes" id="UP001500751">
    <property type="component" value="Unassembled WGS sequence"/>
</dbReference>